<feature type="compositionally biased region" description="Polar residues" evidence="7">
    <location>
        <begin position="1084"/>
        <end position="1093"/>
    </location>
</feature>
<evidence type="ECO:0000256" key="4">
    <source>
        <dbReference type="ARBA" id="ARBA00023163"/>
    </source>
</evidence>
<evidence type="ECO:0000313" key="9">
    <source>
        <dbReference type="Proteomes" id="UP000694941"/>
    </source>
</evidence>
<feature type="region of interest" description="Disordered" evidence="7">
    <location>
        <begin position="415"/>
        <end position="435"/>
    </location>
</feature>
<accession>A0ABM1BDI3</accession>
<dbReference type="SUPFAM" id="SSF158553">
    <property type="entry name" value="TAFH domain-like"/>
    <property type="match status" value="1"/>
</dbReference>
<keyword evidence="4" id="KW-0804">Transcription</keyword>
<keyword evidence="5" id="KW-0539">Nucleus</keyword>
<dbReference type="RefSeq" id="XP_013779788.2">
    <property type="nucleotide sequence ID" value="XM_013924334.2"/>
</dbReference>
<dbReference type="Pfam" id="PF05236">
    <property type="entry name" value="TAF4"/>
    <property type="match status" value="1"/>
</dbReference>
<comment type="subcellular location">
    <subcellularLocation>
        <location evidence="1">Nucleus</location>
    </subcellularLocation>
</comment>
<proteinExistence type="inferred from homology"/>
<feature type="domain" description="TAFH" evidence="8">
    <location>
        <begin position="687"/>
        <end position="783"/>
    </location>
</feature>
<dbReference type="GeneID" id="106464205"/>
<dbReference type="Gene3D" id="1.20.120.1110">
    <property type="entry name" value="TAFH/NHR1 domain"/>
    <property type="match status" value="1"/>
</dbReference>
<reference evidence="10" key="1">
    <citation type="submission" date="2025-08" db="UniProtKB">
        <authorList>
            <consortium name="RefSeq"/>
        </authorList>
    </citation>
    <scope>IDENTIFICATION</scope>
    <source>
        <tissue evidence="10">Muscle</tissue>
    </source>
</reference>
<dbReference type="InterPro" id="IPR045144">
    <property type="entry name" value="TAF4"/>
</dbReference>
<dbReference type="Pfam" id="PF07531">
    <property type="entry name" value="TAFH"/>
    <property type="match status" value="1"/>
</dbReference>
<organism evidence="9 10">
    <name type="scientific">Limulus polyphemus</name>
    <name type="common">Atlantic horseshoe crab</name>
    <dbReference type="NCBI Taxonomy" id="6850"/>
    <lineage>
        <taxon>Eukaryota</taxon>
        <taxon>Metazoa</taxon>
        <taxon>Ecdysozoa</taxon>
        <taxon>Arthropoda</taxon>
        <taxon>Chelicerata</taxon>
        <taxon>Merostomata</taxon>
        <taxon>Xiphosura</taxon>
        <taxon>Limulidae</taxon>
        <taxon>Limulus</taxon>
    </lineage>
</organism>
<dbReference type="InterPro" id="IPR009072">
    <property type="entry name" value="Histone-fold"/>
</dbReference>
<dbReference type="PROSITE" id="PS51119">
    <property type="entry name" value="TAFH"/>
    <property type="match status" value="1"/>
</dbReference>
<feature type="region of interest" description="Disordered" evidence="7">
    <location>
        <begin position="128"/>
        <end position="156"/>
    </location>
</feature>
<evidence type="ECO:0000259" key="8">
    <source>
        <dbReference type="PROSITE" id="PS51119"/>
    </source>
</evidence>
<dbReference type="Gene3D" id="1.10.20.10">
    <property type="entry name" value="Histone, subunit A"/>
    <property type="match status" value="1"/>
</dbReference>
<dbReference type="InterPro" id="IPR003894">
    <property type="entry name" value="TAFH_NHR1"/>
</dbReference>
<evidence type="ECO:0000256" key="6">
    <source>
        <dbReference type="SAM" id="Coils"/>
    </source>
</evidence>
<feature type="coiled-coil region" evidence="6">
    <location>
        <begin position="1001"/>
        <end position="1064"/>
    </location>
</feature>
<dbReference type="SMART" id="SM00549">
    <property type="entry name" value="TAFH"/>
    <property type="match status" value="1"/>
</dbReference>
<feature type="compositionally biased region" description="Polar residues" evidence="7">
    <location>
        <begin position="146"/>
        <end position="156"/>
    </location>
</feature>
<protein>
    <submittedName>
        <fullName evidence="10">Transcription initiation factor TFIID subunit 4-like isoform X1</fullName>
    </submittedName>
</protein>
<evidence type="ECO:0000256" key="5">
    <source>
        <dbReference type="ARBA" id="ARBA00023242"/>
    </source>
</evidence>
<evidence type="ECO:0000256" key="2">
    <source>
        <dbReference type="ARBA" id="ARBA00006178"/>
    </source>
</evidence>
<comment type="similarity">
    <text evidence="2">Belongs to the TAF4 family.</text>
</comment>
<dbReference type="Proteomes" id="UP000694941">
    <property type="component" value="Unplaced"/>
</dbReference>
<evidence type="ECO:0000313" key="10">
    <source>
        <dbReference type="RefSeq" id="XP_013779788.2"/>
    </source>
</evidence>
<dbReference type="InterPro" id="IPR007900">
    <property type="entry name" value="TAF4_C"/>
</dbReference>
<keyword evidence="9" id="KW-1185">Reference proteome</keyword>
<feature type="compositionally biased region" description="Basic and acidic residues" evidence="7">
    <location>
        <begin position="134"/>
        <end position="145"/>
    </location>
</feature>
<dbReference type="CDD" id="cd08045">
    <property type="entry name" value="HFD_TAF4"/>
    <property type="match status" value="1"/>
</dbReference>
<dbReference type="PANTHER" id="PTHR15138">
    <property type="entry name" value="TRANSCRIPTION INITIATION FACTOR TFIID SUBUNIT 4"/>
    <property type="match status" value="1"/>
</dbReference>
<evidence type="ECO:0000256" key="1">
    <source>
        <dbReference type="ARBA" id="ARBA00004123"/>
    </source>
</evidence>
<feature type="region of interest" description="Disordered" evidence="7">
    <location>
        <begin position="1084"/>
        <end position="1108"/>
    </location>
</feature>
<evidence type="ECO:0000256" key="7">
    <source>
        <dbReference type="SAM" id="MobiDB-lite"/>
    </source>
</evidence>
<keyword evidence="6" id="KW-0175">Coiled coil</keyword>
<sequence>MELKWVVPTASDMTHCTTRAQFSSCVSTTKMESAKTLDDMLLSEVDESAVTALVGSLESQLSSSSVQNPSRDTFASPIINNDINNTHNSASVRVQQRLQNGEKASTGRPTTESTGSDIASSLTLATYQQTHNQHSLENERTRTDSRTINNPADVNDTNIAHHSSIAVRAINSPGPGASSNSVMVTLTGALGLPASGYISQLQIPRPNANARSNVTTPQDTTCLSGGRINVNVRPAGSGPTVAIRPVSTGPGTIRPIAISNNSMKTVYSLHQIGAEYNSAINNSTNGVTTSCVRPASAIQPLAKPGTAVPNGSVGISGTNVGLSLNGNVIVSHSGQPVMPVITGTTVLGNSSSNSNVTASSSSAGAVFNLANLPVSLASQQPHVIIRSVPQGTPTTLSRQNTSEAKPSLTGVRPIVNEQQDQKQLKDGSVQKQMSGSTHLQNLTSNVIHINNSLGVPVQTVSKTISLQSQQPVTIVNQSVTNPTVLPGVQLANVTPARPSIGAMSQKTLAPRVVLSNPVRLAPSPQMITARPGGQGIQVAGQNTITLQPGAFMRGTLLVKTENGQFQVVNLAPGPVPNSAVTSATKTPSYRLQNVQPGTQLVRTLTPQDITAAIPVASSGATLKQTSTVPVTKTVLQYSTATSNVSCLPQHTTTMVVSTSIPTITQPLTVQTSNINTQAASTTSQMSPSTAKKKCKNFLSTLIQLAKDQPEHVATNVKNLIQGLINGQVQPEDFTQQLQAELNSSPQPCLVPFLKKSLPHLRHSLMTGESSIDGIRPPPATAFILPSTTATIARNQVMNKTLVNQPSAQIRVVTQGPLSTQLTQPAGIIQKRLSTDAGARVKSLLVSTNLNKPSGSPVVLSTATVQSKAGSQARNLPKDKKAVAAVSQEDDDFNDVAAMGGVNLVEESQRILASNSEMVGTEIRSCKDSNFLFTGPLERRIKQIAAHHGLNEVSPDVVALVSHGTEERIKNLVERLGIIAEHRLENVKNDPRYEVTQDVRSQLKYLEELDRLEKKRHEEQEREILMKAAKSRSKVEDPDKMKLKLKAKELQRAELEEMRQREANMTALLAIGPRKKQKLDTAKTGLNSQLGTTGSSSFSSSSKPQVRPRVKRVNLRDLLFFMENEKDMARGTLLYKMYLK</sequence>
<dbReference type="InterPro" id="IPR037249">
    <property type="entry name" value="TAFH/NHR1_dom_sf"/>
</dbReference>
<evidence type="ECO:0000256" key="3">
    <source>
        <dbReference type="ARBA" id="ARBA00023015"/>
    </source>
</evidence>
<dbReference type="PANTHER" id="PTHR15138:SF14">
    <property type="entry name" value="TRANSCRIPTION INITIATION FACTOR TFIID SUBUNIT 4"/>
    <property type="match status" value="1"/>
</dbReference>
<name>A0ABM1BDI3_LIMPO</name>
<dbReference type="SUPFAM" id="SSF47113">
    <property type="entry name" value="Histone-fold"/>
    <property type="match status" value="1"/>
</dbReference>
<keyword evidence="3" id="KW-0805">Transcription regulation</keyword>
<gene>
    <name evidence="10" type="primary">LOC106464205</name>
</gene>